<dbReference type="EMBL" id="MPUH01000362">
    <property type="protein sequence ID" value="OMJ81914.1"/>
    <property type="molecule type" value="Genomic_DNA"/>
</dbReference>
<feature type="transmembrane region" description="Helical" evidence="1">
    <location>
        <begin position="320"/>
        <end position="338"/>
    </location>
</feature>
<proteinExistence type="predicted"/>
<feature type="transmembrane region" description="Helical" evidence="1">
    <location>
        <begin position="1316"/>
        <end position="1334"/>
    </location>
</feature>
<feature type="transmembrane region" description="Helical" evidence="1">
    <location>
        <begin position="198"/>
        <end position="224"/>
    </location>
</feature>
<gene>
    <name evidence="2" type="ORF">SteCoe_17556</name>
</gene>
<protein>
    <recommendedName>
        <fullName evidence="4">PAS domain-containing protein</fullName>
    </recommendedName>
</protein>
<evidence type="ECO:0000313" key="2">
    <source>
        <dbReference type="EMBL" id="OMJ81914.1"/>
    </source>
</evidence>
<keyword evidence="1" id="KW-0812">Transmembrane</keyword>
<feature type="transmembrane region" description="Helical" evidence="1">
    <location>
        <begin position="156"/>
        <end position="178"/>
    </location>
</feature>
<feature type="transmembrane region" description="Helical" evidence="1">
    <location>
        <begin position="1113"/>
        <end position="1135"/>
    </location>
</feature>
<dbReference type="Proteomes" id="UP000187209">
    <property type="component" value="Unassembled WGS sequence"/>
</dbReference>
<feature type="transmembrane region" description="Helical" evidence="1">
    <location>
        <begin position="846"/>
        <end position="865"/>
    </location>
</feature>
<accession>A0A1R2BYR4</accession>
<feature type="transmembrane region" description="Helical" evidence="1">
    <location>
        <begin position="61"/>
        <end position="81"/>
    </location>
</feature>
<organism evidence="2 3">
    <name type="scientific">Stentor coeruleus</name>
    <dbReference type="NCBI Taxonomy" id="5963"/>
    <lineage>
        <taxon>Eukaryota</taxon>
        <taxon>Sar</taxon>
        <taxon>Alveolata</taxon>
        <taxon>Ciliophora</taxon>
        <taxon>Postciliodesmatophora</taxon>
        <taxon>Heterotrichea</taxon>
        <taxon>Heterotrichida</taxon>
        <taxon>Stentoridae</taxon>
        <taxon>Stentor</taxon>
    </lineage>
</organism>
<feature type="transmembrane region" description="Helical" evidence="1">
    <location>
        <begin position="287"/>
        <end position="308"/>
    </location>
</feature>
<reference evidence="2 3" key="1">
    <citation type="submission" date="2016-11" db="EMBL/GenBank/DDBJ databases">
        <title>The macronuclear genome of Stentor coeruleus: a giant cell with tiny introns.</title>
        <authorList>
            <person name="Slabodnick M."/>
            <person name="Ruby J.G."/>
            <person name="Reiff S.B."/>
            <person name="Swart E.C."/>
            <person name="Gosai S."/>
            <person name="Prabakaran S."/>
            <person name="Witkowska E."/>
            <person name="Larue G.E."/>
            <person name="Fisher S."/>
            <person name="Freeman R.M."/>
            <person name="Gunawardena J."/>
            <person name="Chu W."/>
            <person name="Stover N.A."/>
            <person name="Gregory B.D."/>
            <person name="Nowacki M."/>
            <person name="Derisi J."/>
            <person name="Roy S.W."/>
            <person name="Marshall W.F."/>
            <person name="Sood P."/>
        </authorList>
    </citation>
    <scope>NUCLEOTIDE SEQUENCE [LARGE SCALE GENOMIC DNA]</scope>
    <source>
        <strain evidence="2">WM001</strain>
    </source>
</reference>
<comment type="caution">
    <text evidence="2">The sequence shown here is derived from an EMBL/GenBank/DDBJ whole genome shotgun (WGS) entry which is preliminary data.</text>
</comment>
<feature type="transmembrane region" description="Helical" evidence="1">
    <location>
        <begin position="1032"/>
        <end position="1056"/>
    </location>
</feature>
<evidence type="ECO:0008006" key="4">
    <source>
        <dbReference type="Google" id="ProtNLM"/>
    </source>
</evidence>
<keyword evidence="1" id="KW-1133">Transmembrane helix</keyword>
<name>A0A1R2BYR4_9CILI</name>
<keyword evidence="1" id="KW-0472">Membrane</keyword>
<sequence length="1373" mass="161465">MMDQISTSEILFSNEKSDFESDLIRNLNLAKKFWLKKVLFKAYHLLSASWGNDRFHTLRNCITHCAVIIKQCQLLFLILFVRKKPSDSNYDTFVQEFLKLFMVDIFTVYNGHQDKLTAFIIISTFCMMLIFVLLMFQDVAKKFMLKTPSIICANTITWCLNTILTVPVMIYSCVYIKHFPFTSKIYVKYYKSTLQFNMTIGILLILSIFITIIHLLFVTIFHNTSLYTSNITRSRSCSVVPFKQLLCIFSICFIFVFLNHEYFLIFSLALSAYMLKEFIYFHPYYSFYNNLIESGFWLMIFTSSLLILIENSININSTSLLCIIFLLPLEYLLLGYYLKKSFGLKINKDIDNPTLLELKIRNVLYKNNEISEEDIVKIQDMFNCVTGLFLEYNFIAIWEHNFILQSSGNINLAMVKLMKTIFSEKRPDVLRRPDKVFLYWPKIECEYIVYVKSKEIQKQNNFKDVALIKYIKDLYYFNKCDNKTCHELLSLIDTYLNSNEVSKKYLIKKFENFFTSMKNKDQFLVKSLGKYGNDWNFLDKNQSFQTDIIKMPDLSNSINTTKTKENYIDKITGNNSGKSMATIIISGYPDIIGRIIYASEQAANLLNYPSIYALIGKNFINLIPQAFLNFHKSILTKFLLFSYKVQLSRPEIFLVDYNGFSIEVIMEIRTTFYAGIPYFIVEFIEKIPTEYSILCSETGEIFTTSPELKTMFSMYNQNIEQVFPNVMRYLQDGKINDDFLYKEDGKIARLRWNQVRIDNKTLLILYFLDESKFKHFIDLSSDRPLLLRKRSTGVSYKSIEESKELKRNTTIIKRKIRKSSEQILTQKLIQKDYTKTIKANLKPLLYSHYISTILTIILYLSIIMYTSKFVNDNYLSTMLTDVCSFRYKTASIAMRTRSIELLRKGFPCNSNLTQYNNSISASTNMFKLSLDNLNTWNSEYKIMDHFKQTKITLWDFENKIETPSDQTLYQAMYLFIGRITQFIDSEYNDKDNMLYIYRNTFNALQHLINLTTYKCLISVIRRSLDIFYAIDLIKGFIIVPYTLICLFSIPFMLMIVSVNKNLWDNINGIPRDKLFVLRSRVVERIKNVHFQDFTEEYHLNQNGNFNSNIWIRYTLKVLIALGTTIIFYVLILYFCEDKLKFLIKIRLEHIFFGGLRTLTVKAFMWAREAHLSQLNISYEYIFPEYLDISSSHQQFIKVADEIEYYAKYVLLETQTLKSNSQYFTKYIDFLIGNTCLYTDLVANCSNTILTVGVNQAILGYIKDLRYLAESKEIQLSYIENLEYTTSLFEKSLTSGIYLYGNVTDEFIVEARNLTHIISSFFIGISIVLLVFVIYPEINEIKKELLSRNEFVLLFKNFNTEKTMCYEENISIVI</sequence>
<feature type="transmembrane region" description="Helical" evidence="1">
    <location>
        <begin position="116"/>
        <end position="136"/>
    </location>
</feature>
<keyword evidence="3" id="KW-1185">Reference proteome</keyword>
<evidence type="ECO:0000256" key="1">
    <source>
        <dbReference type="SAM" id="Phobius"/>
    </source>
</evidence>
<evidence type="ECO:0000313" key="3">
    <source>
        <dbReference type="Proteomes" id="UP000187209"/>
    </source>
</evidence>
<feature type="transmembrane region" description="Helical" evidence="1">
    <location>
        <begin position="245"/>
        <end position="275"/>
    </location>
</feature>